<dbReference type="SUPFAM" id="SSF52540">
    <property type="entry name" value="P-loop containing nucleoside triphosphate hydrolases"/>
    <property type="match status" value="2"/>
</dbReference>
<dbReference type="EMBL" id="KB291874">
    <property type="protein sequence ID" value="ELU18493.1"/>
    <property type="molecule type" value="Genomic_DNA"/>
</dbReference>
<feature type="transmembrane region" description="Helical" evidence="11">
    <location>
        <begin position="151"/>
        <end position="173"/>
    </location>
</feature>
<dbReference type="GO" id="GO:0005319">
    <property type="term" value="F:lipid transporter activity"/>
    <property type="evidence" value="ECO:0007669"/>
    <property type="project" value="TreeGrafter"/>
</dbReference>
<dbReference type="InterPro" id="IPR056264">
    <property type="entry name" value="R2_ABCA1-4-like"/>
</dbReference>
<evidence type="ECO:0000256" key="3">
    <source>
        <dbReference type="ARBA" id="ARBA00022448"/>
    </source>
</evidence>
<protein>
    <recommendedName>
        <fullName evidence="12">ABC transporter domain-containing protein</fullName>
    </recommendedName>
</protein>
<dbReference type="FunFam" id="3.40.50.300:FF:000335">
    <property type="entry name" value="ATP binding cassette subfamily A member 5"/>
    <property type="match status" value="1"/>
</dbReference>
<keyword evidence="6" id="KW-0547">Nucleotide-binding</keyword>
<keyword evidence="8 11" id="KW-1133">Transmembrane helix</keyword>
<dbReference type="InterPro" id="IPR017871">
    <property type="entry name" value="ABC_transporter-like_CS"/>
</dbReference>
<feature type="region of interest" description="Disordered" evidence="10">
    <location>
        <begin position="772"/>
        <end position="803"/>
    </location>
</feature>
<dbReference type="GO" id="GO:0016020">
    <property type="term" value="C:membrane"/>
    <property type="evidence" value="ECO:0007669"/>
    <property type="project" value="UniProtKB-SubCell"/>
</dbReference>
<dbReference type="EMBL" id="AMQN01003766">
    <property type="status" value="NOT_ANNOTATED_CDS"/>
    <property type="molecule type" value="Genomic_DNA"/>
</dbReference>
<evidence type="ECO:0000256" key="4">
    <source>
        <dbReference type="ARBA" id="ARBA00022692"/>
    </source>
</evidence>
<dbReference type="InterPro" id="IPR027417">
    <property type="entry name" value="P-loop_NTPase"/>
</dbReference>
<feature type="transmembrane region" description="Helical" evidence="11">
    <location>
        <begin position="1134"/>
        <end position="1153"/>
    </location>
</feature>
<reference evidence="13 15" key="2">
    <citation type="journal article" date="2013" name="Nature">
        <title>Insights into bilaterian evolution from three spiralian genomes.</title>
        <authorList>
            <person name="Simakov O."/>
            <person name="Marletaz F."/>
            <person name="Cho S.J."/>
            <person name="Edsinger-Gonzales E."/>
            <person name="Havlak P."/>
            <person name="Hellsten U."/>
            <person name="Kuo D.H."/>
            <person name="Larsson T."/>
            <person name="Lv J."/>
            <person name="Arendt D."/>
            <person name="Savage R."/>
            <person name="Osoegawa K."/>
            <person name="de Jong P."/>
            <person name="Grimwood J."/>
            <person name="Chapman J.A."/>
            <person name="Shapiro H."/>
            <person name="Aerts A."/>
            <person name="Otillar R.P."/>
            <person name="Terry A.Y."/>
            <person name="Boore J.L."/>
            <person name="Grigoriev I.V."/>
            <person name="Lindberg D.R."/>
            <person name="Seaver E.C."/>
            <person name="Weisblat D.A."/>
            <person name="Putnam N.H."/>
            <person name="Rokhsar D.S."/>
        </authorList>
    </citation>
    <scope>NUCLEOTIDE SEQUENCE</scope>
    <source>
        <strain evidence="13 15">I ESC-2004</strain>
    </source>
</reference>
<keyword evidence="5" id="KW-0677">Repeat</keyword>
<dbReference type="Proteomes" id="UP000014760">
    <property type="component" value="Unassembled WGS sequence"/>
</dbReference>
<dbReference type="InterPro" id="IPR026082">
    <property type="entry name" value="ABCA"/>
</dbReference>
<dbReference type="OMA" id="FEEGHIN"/>
<feature type="domain" description="ABC transporter" evidence="12">
    <location>
        <begin position="416"/>
        <end position="653"/>
    </location>
</feature>
<dbReference type="Pfam" id="PF23321">
    <property type="entry name" value="R1_ABCA1"/>
    <property type="match status" value="2"/>
</dbReference>
<dbReference type="EnsemblMetazoa" id="CapteT149677">
    <property type="protein sequence ID" value="CapteP149677"/>
    <property type="gene ID" value="CapteG149677"/>
</dbReference>
<evidence type="ECO:0000256" key="5">
    <source>
        <dbReference type="ARBA" id="ARBA00022737"/>
    </source>
</evidence>
<keyword evidence="9 11" id="KW-0472">Membrane</keyword>
<evidence type="ECO:0000256" key="9">
    <source>
        <dbReference type="ARBA" id="ARBA00023136"/>
    </source>
</evidence>
<dbReference type="OrthoDB" id="10255969at2759"/>
<dbReference type="STRING" id="283909.R7VI10"/>
<name>R7VI10_CAPTE</name>
<feature type="transmembrane region" description="Helical" evidence="11">
    <location>
        <begin position="836"/>
        <end position="856"/>
    </location>
</feature>
<feature type="transmembrane region" description="Helical" evidence="11">
    <location>
        <begin position="193"/>
        <end position="217"/>
    </location>
</feature>
<dbReference type="CDD" id="cd03263">
    <property type="entry name" value="ABC_subfamily_A"/>
    <property type="match status" value="2"/>
</dbReference>
<feature type="domain" description="ABC transporter" evidence="12">
    <location>
        <begin position="1390"/>
        <end position="1624"/>
    </location>
</feature>
<dbReference type="PANTHER" id="PTHR19229">
    <property type="entry name" value="ATP-BINDING CASSETTE TRANSPORTER SUBFAMILY A ABCA"/>
    <property type="match status" value="1"/>
</dbReference>
<feature type="transmembrane region" description="Helical" evidence="11">
    <location>
        <begin position="1247"/>
        <end position="1269"/>
    </location>
</feature>
<evidence type="ECO:0000313" key="15">
    <source>
        <dbReference type="Proteomes" id="UP000014760"/>
    </source>
</evidence>
<evidence type="ECO:0000256" key="2">
    <source>
        <dbReference type="ARBA" id="ARBA00008869"/>
    </source>
</evidence>
<dbReference type="Pfam" id="PF00005">
    <property type="entry name" value="ABC_tran"/>
    <property type="match status" value="2"/>
</dbReference>
<reference evidence="15" key="1">
    <citation type="submission" date="2012-12" db="EMBL/GenBank/DDBJ databases">
        <authorList>
            <person name="Hellsten U."/>
            <person name="Grimwood J."/>
            <person name="Chapman J.A."/>
            <person name="Shapiro H."/>
            <person name="Aerts A."/>
            <person name="Otillar R.P."/>
            <person name="Terry A.Y."/>
            <person name="Boore J.L."/>
            <person name="Simakov O."/>
            <person name="Marletaz F."/>
            <person name="Cho S.-J."/>
            <person name="Edsinger-Gonzales E."/>
            <person name="Havlak P."/>
            <person name="Kuo D.-H."/>
            <person name="Larsson T."/>
            <person name="Lv J."/>
            <person name="Arendt D."/>
            <person name="Savage R."/>
            <person name="Osoegawa K."/>
            <person name="de Jong P."/>
            <person name="Lindberg D.R."/>
            <person name="Seaver E.C."/>
            <person name="Weisblat D.A."/>
            <person name="Putnam N.H."/>
            <person name="Grigoriev I.V."/>
            <person name="Rokhsar D.S."/>
        </authorList>
    </citation>
    <scope>NUCLEOTIDE SEQUENCE</scope>
    <source>
        <strain evidence="15">I ESC-2004</strain>
    </source>
</reference>
<evidence type="ECO:0000256" key="11">
    <source>
        <dbReference type="SAM" id="Phobius"/>
    </source>
</evidence>
<dbReference type="PANTHER" id="PTHR19229:SF250">
    <property type="entry name" value="ABC TRANSPORTER DOMAIN-CONTAINING PROTEIN-RELATED"/>
    <property type="match status" value="1"/>
</dbReference>
<keyword evidence="4 11" id="KW-0812">Transmembrane</keyword>
<dbReference type="InterPro" id="IPR003439">
    <property type="entry name" value="ABC_transporter-like_ATP-bd"/>
</dbReference>
<evidence type="ECO:0000256" key="10">
    <source>
        <dbReference type="SAM" id="MobiDB-lite"/>
    </source>
</evidence>
<dbReference type="SMART" id="SM00382">
    <property type="entry name" value="AAA"/>
    <property type="match status" value="2"/>
</dbReference>
<feature type="transmembrane region" description="Helical" evidence="11">
    <location>
        <begin position="335"/>
        <end position="357"/>
    </location>
</feature>
<feature type="transmembrane region" description="Helical" evidence="11">
    <location>
        <begin position="290"/>
        <end position="308"/>
    </location>
</feature>
<feature type="transmembrane region" description="Helical" evidence="11">
    <location>
        <begin position="229"/>
        <end position="252"/>
    </location>
</feature>
<evidence type="ECO:0000256" key="8">
    <source>
        <dbReference type="ARBA" id="ARBA00022989"/>
    </source>
</evidence>
<accession>R7VI10</accession>
<dbReference type="InterPro" id="IPR013525">
    <property type="entry name" value="ABC2_TM"/>
</dbReference>
<keyword evidence="15" id="KW-1185">Reference proteome</keyword>
<feature type="transmembrane region" description="Helical" evidence="11">
    <location>
        <begin position="258"/>
        <end position="278"/>
    </location>
</feature>
<dbReference type="HOGENOM" id="CLU_000604_19_1_1"/>
<dbReference type="GO" id="GO:0005524">
    <property type="term" value="F:ATP binding"/>
    <property type="evidence" value="ECO:0007669"/>
    <property type="project" value="UniProtKB-KW"/>
</dbReference>
<evidence type="ECO:0000256" key="7">
    <source>
        <dbReference type="ARBA" id="ARBA00022840"/>
    </source>
</evidence>
<comment type="subcellular location">
    <subcellularLocation>
        <location evidence="1">Membrane</location>
        <topology evidence="1">Multi-pass membrane protein</topology>
    </subcellularLocation>
</comment>
<dbReference type="FunFam" id="3.40.50.300:FF:000298">
    <property type="entry name" value="ATP-binding cassette sub-family A member 12"/>
    <property type="match status" value="1"/>
</dbReference>
<feature type="compositionally biased region" description="Polar residues" evidence="10">
    <location>
        <begin position="777"/>
        <end position="796"/>
    </location>
</feature>
<keyword evidence="7" id="KW-0067">ATP-binding</keyword>
<dbReference type="InterPro" id="IPR003593">
    <property type="entry name" value="AAA+_ATPase"/>
</dbReference>
<dbReference type="GO" id="GO:0016887">
    <property type="term" value="F:ATP hydrolysis activity"/>
    <property type="evidence" value="ECO:0007669"/>
    <property type="project" value="InterPro"/>
</dbReference>
<organism evidence="13">
    <name type="scientific">Capitella teleta</name>
    <name type="common">Polychaete worm</name>
    <dbReference type="NCBI Taxonomy" id="283909"/>
    <lineage>
        <taxon>Eukaryota</taxon>
        <taxon>Metazoa</taxon>
        <taxon>Spiralia</taxon>
        <taxon>Lophotrochozoa</taxon>
        <taxon>Annelida</taxon>
        <taxon>Polychaeta</taxon>
        <taxon>Sedentaria</taxon>
        <taxon>Scolecida</taxon>
        <taxon>Capitellidae</taxon>
        <taxon>Capitella</taxon>
    </lineage>
</organism>
<feature type="transmembrane region" description="Helical" evidence="11">
    <location>
        <begin position="1329"/>
        <end position="1350"/>
    </location>
</feature>
<dbReference type="Gene3D" id="3.40.50.300">
    <property type="entry name" value="P-loop containing nucleotide triphosphate hydrolases"/>
    <property type="match status" value="2"/>
</dbReference>
<feature type="transmembrane region" description="Helical" evidence="11">
    <location>
        <begin position="1215"/>
        <end position="1235"/>
    </location>
</feature>
<dbReference type="GO" id="GO:0140359">
    <property type="term" value="F:ABC-type transporter activity"/>
    <property type="evidence" value="ECO:0007669"/>
    <property type="project" value="InterPro"/>
</dbReference>
<keyword evidence="3" id="KW-0813">Transport</keyword>
<evidence type="ECO:0000313" key="13">
    <source>
        <dbReference type="EMBL" id="ELU18493.1"/>
    </source>
</evidence>
<evidence type="ECO:0000313" key="14">
    <source>
        <dbReference type="EnsemblMetazoa" id="CapteP149677"/>
    </source>
</evidence>
<evidence type="ECO:0000256" key="1">
    <source>
        <dbReference type="ARBA" id="ARBA00004141"/>
    </source>
</evidence>
<dbReference type="PROSITE" id="PS50893">
    <property type="entry name" value="ABC_TRANSPORTER_2"/>
    <property type="match status" value="2"/>
</dbReference>
<dbReference type="PROSITE" id="PS00211">
    <property type="entry name" value="ABC_TRANSPORTER_1"/>
    <property type="match status" value="1"/>
</dbReference>
<sequence length="1799" mass="202171">MVTKLISNITECVETDRLEGFDTEQELEMRARELSKTNTVLAGVVFLLDESSQGEPTHSMPKHIKYKIRTDVENVPSTERTTSIVWEPGPEDDLANDLRYLRGFVELQEMIDKAIIRLQTYLEVPIPKTEVKQFPYPCYERDQFGGMVSRYFVPIMMCLGWMVAIANGVRIIVYDRERQIEETMKVMGLKSGVNWLSWFISNFFSMLIMAFIIVLFLKLGSLMRFSDPVLLWLFLACFSLAVTMLCYLISAFFDRTTLAALTAIMVYLMSYLPYVLVITMNTSLLFWHKIIMALSCTTALSMGTQIVANFEQQGVGVQWDNVQGGFYYGPENTFTFVWCCYMLLIDAVVYGILGYYIRHVFPGKYGISQPWYFPLSPSYWGCTSKKPKKSTKYIFSNYGVTPRPGEADPSDLPVGISLNHLTKKYSGENKLAVQDLSVNFYQEQITAFLGHNGAGKSSTIHVLTGVHEATEGTAYVNGMEIHSESGDIRKQMGFCPQHDALFDYLTVYEHLNFYSDLKSSASKKEKKQEVHEFLDLVGLRSSMHVRACQLSGGQKRRLSVALAFIGGSKVIILDEPTSGIDPAARRSIWDLIVRHRQGRTVLLCTHHLDEADAIGDRIMISIPAFSFQGKLVVSGSPMYLKNEFGSGYNLTVAKSMTPLPMNAEKRAMMHSDMSMCTSSSVLSFIQQSLPGSRLVEEIGSEITFVLPADSDQKARFKQLFERLEAHKEQLHINSYGVSDTSLEEVFLKLTFNAQQKGDLDSHRIRKMDVNEALIGDSANSTPDSTQPNTPSMTRATSHVELMSPTRKDRGCTLKMRQFWGLLAKRFHHHRRDYRSYLSQIILPCVFVALAMFFTTIKPEPHDLPSLRLSPSLMPNPKNFFRLHDESSPQTDYINSLFVEPGLGTTCMNDMSTKCTRTAGPWQVQEIPSDKRHLYDNPGDCECTDGGQTCPEGAGGQPLPYWEMSQDVAMYNLTGAQFSTGDYILRTWKHFGLTRSISLSIHYYTSIVSYSLSDLPIPWKKVYYTPAQNARHFRPCVLTGISNFRHGGLEFKTQPKENSNDEEEVIATVWYYNKGWHNMPSYVNSLSNMILRGSLNASQRANQEDYGITVYNHPLSLTKGQLSRQTFMQGLADTGIAMCILCAFCFVPAGYSIYLINENVNKEKRLQFICGVGTALYWGTSFLWDMMSYCFTVALATGIAAAFQIPVYTANLNLEAFVVTLLLFGWAVIPLMYLLVRFFKESTTGYMVLFLLNLLFGINTSVLVFLLGLFENQTTVIRQTYELLQKIFLIFPQFSLGDCLVKVAKNQLYTDIYARFNIDYYKNPFSFEMLGWNFVAFGALGAFFIFLNILAESRCSCCESNRKEVEDPNEDDDVRTERNRVLSGSADNCLVTLKSLSKVYKRGTEKFAAVKGVSVGIPRGQCFGLLGVNGAGKTTTFNMMTGEVMPSSGSAVLNGRVISRYHPDMDQDVGYCPQFEALDQLCSVQEVLYLFCRLKGIPGALMEEVCAGVLNRFGLESYKNKKVQNLSGGTKRKLSTAVALLGDPSLVLLDEPTTGMDPQTRRLVWNNILRVLRDDRSVILTSHSMAECDALCTRMAIMVNGRFNCLGTGQHLKDKYGTGYTLTLRTGSRQDLLRVINYIKTTFPGSKVKDQHLNQVTLETPSDSTRLSLIFGNLEQDRHKLGVVDYSVRQTSLDQIFVNFARSQTDGVTDIDEASLPDEESGQVLDYPHTSQKIADKSSLRGYPPFQAEHPFISQVHVDPSQQVEVAVVAESALAPNVSIVSVHPPSTTTPDEATIVTVM</sequence>
<evidence type="ECO:0000256" key="6">
    <source>
        <dbReference type="ARBA" id="ARBA00022741"/>
    </source>
</evidence>
<gene>
    <name evidence="13" type="ORF">CAPTEDRAFT_149677</name>
</gene>
<proteinExistence type="inferred from homology"/>
<reference evidence="14" key="3">
    <citation type="submission" date="2015-06" db="UniProtKB">
        <authorList>
            <consortium name="EnsemblMetazoa"/>
        </authorList>
    </citation>
    <scope>IDENTIFICATION</scope>
</reference>
<comment type="similarity">
    <text evidence="2">Belongs to the ABC transporter superfamily. ABCA family.</text>
</comment>
<dbReference type="Pfam" id="PF12698">
    <property type="entry name" value="ABC2_membrane_3"/>
    <property type="match status" value="2"/>
</dbReference>
<evidence type="ECO:0000259" key="12">
    <source>
        <dbReference type="PROSITE" id="PS50893"/>
    </source>
</evidence>